<evidence type="ECO:0000256" key="2">
    <source>
        <dbReference type="ARBA" id="ARBA00022614"/>
    </source>
</evidence>
<name>A0A8J4RHD0_9ROSI</name>
<organism evidence="10 11">
    <name type="scientific">Castanea mollissima</name>
    <name type="common">Chinese chestnut</name>
    <dbReference type="NCBI Taxonomy" id="60419"/>
    <lineage>
        <taxon>Eukaryota</taxon>
        <taxon>Viridiplantae</taxon>
        <taxon>Streptophyta</taxon>
        <taxon>Embryophyta</taxon>
        <taxon>Tracheophyta</taxon>
        <taxon>Spermatophyta</taxon>
        <taxon>Magnoliopsida</taxon>
        <taxon>eudicotyledons</taxon>
        <taxon>Gunneridae</taxon>
        <taxon>Pentapetalae</taxon>
        <taxon>rosids</taxon>
        <taxon>fabids</taxon>
        <taxon>Fagales</taxon>
        <taxon>Fagaceae</taxon>
        <taxon>Castanea</taxon>
    </lineage>
</organism>
<keyword evidence="8" id="KW-0675">Receptor</keyword>
<dbReference type="FunFam" id="3.80.10.10:FF:000041">
    <property type="entry name" value="LRR receptor-like serine/threonine-protein kinase ERECTA"/>
    <property type="match status" value="1"/>
</dbReference>
<evidence type="ECO:0000256" key="7">
    <source>
        <dbReference type="ARBA" id="ARBA00023136"/>
    </source>
</evidence>
<protein>
    <submittedName>
        <fullName evidence="10">Uncharacterized protein</fullName>
    </submittedName>
</protein>
<evidence type="ECO:0000313" key="11">
    <source>
        <dbReference type="Proteomes" id="UP000737018"/>
    </source>
</evidence>
<evidence type="ECO:0000256" key="5">
    <source>
        <dbReference type="ARBA" id="ARBA00022737"/>
    </source>
</evidence>
<keyword evidence="7" id="KW-0472">Membrane</keyword>
<evidence type="ECO:0000256" key="6">
    <source>
        <dbReference type="ARBA" id="ARBA00022989"/>
    </source>
</evidence>
<proteinExistence type="predicted"/>
<gene>
    <name evidence="10" type="ORF">CMV_012551</name>
</gene>
<dbReference type="EMBL" id="JRKL02001615">
    <property type="protein sequence ID" value="KAF3963008.1"/>
    <property type="molecule type" value="Genomic_DNA"/>
</dbReference>
<dbReference type="OrthoDB" id="676979at2759"/>
<dbReference type="InterPro" id="IPR032675">
    <property type="entry name" value="LRR_dom_sf"/>
</dbReference>
<evidence type="ECO:0000313" key="10">
    <source>
        <dbReference type="EMBL" id="KAF3963008.1"/>
    </source>
</evidence>
<sequence length="281" mass="31340">MSGVNLSKASDWVQLTNTLPSLLDLRLSDCQLRPFIPPTPTVNFSSLLTLDLSWNHFENTLILSWIFGLRNLASLDLSGNDFQGPIPVDLQNMTSLSHLNLYWNNFNSSIPNWLYCFSHLEFLSLSHNNLQGTISSAIGNLTSAVSIDLSGNELGGKLSRSLGNLCNLREIRLSENKWSQEISEILKSLSRCVSDRLEILDLRDSQLHGHLTDELEALVYIQGRYTKVNIDNNTKENVTLELVKSGIFEFGVLLELLYKSLSSASSSSFLNLFTIIVSSLG</sequence>
<keyword evidence="3" id="KW-0812">Transmembrane</keyword>
<keyword evidence="9" id="KW-0325">Glycoprotein</keyword>
<comment type="subcellular location">
    <subcellularLocation>
        <location evidence="1">Membrane</location>
        <topology evidence="1">Single-pass type I membrane protein</topology>
    </subcellularLocation>
</comment>
<dbReference type="SUPFAM" id="SSF52058">
    <property type="entry name" value="L domain-like"/>
    <property type="match status" value="1"/>
</dbReference>
<evidence type="ECO:0000256" key="4">
    <source>
        <dbReference type="ARBA" id="ARBA00022729"/>
    </source>
</evidence>
<keyword evidence="5" id="KW-0677">Repeat</keyword>
<reference evidence="10" key="1">
    <citation type="submission" date="2020-03" db="EMBL/GenBank/DDBJ databases">
        <title>Castanea mollissima Vanexum genome sequencing.</title>
        <authorList>
            <person name="Staton M."/>
        </authorList>
    </citation>
    <scope>NUCLEOTIDE SEQUENCE</scope>
    <source>
        <tissue evidence="10">Leaf</tissue>
    </source>
</reference>
<dbReference type="PANTHER" id="PTHR48063:SF98">
    <property type="entry name" value="LRR RECEPTOR-LIKE SERINE_THREONINE-PROTEIN KINASE FLS2"/>
    <property type="match status" value="1"/>
</dbReference>
<dbReference type="Gene3D" id="3.80.10.10">
    <property type="entry name" value="Ribonuclease Inhibitor"/>
    <property type="match status" value="1"/>
</dbReference>
<evidence type="ECO:0000256" key="1">
    <source>
        <dbReference type="ARBA" id="ARBA00004479"/>
    </source>
</evidence>
<dbReference type="GO" id="GO:0016020">
    <property type="term" value="C:membrane"/>
    <property type="evidence" value="ECO:0007669"/>
    <property type="project" value="UniProtKB-SubCell"/>
</dbReference>
<evidence type="ECO:0000256" key="3">
    <source>
        <dbReference type="ARBA" id="ARBA00022692"/>
    </source>
</evidence>
<keyword evidence="11" id="KW-1185">Reference proteome</keyword>
<dbReference type="Pfam" id="PF00560">
    <property type="entry name" value="LRR_1"/>
    <property type="match status" value="4"/>
</dbReference>
<keyword evidence="4" id="KW-0732">Signal</keyword>
<comment type="caution">
    <text evidence="10">The sequence shown here is derived from an EMBL/GenBank/DDBJ whole genome shotgun (WGS) entry which is preliminary data.</text>
</comment>
<keyword evidence="6" id="KW-1133">Transmembrane helix</keyword>
<dbReference type="InterPro" id="IPR001611">
    <property type="entry name" value="Leu-rich_rpt"/>
</dbReference>
<dbReference type="InterPro" id="IPR046956">
    <property type="entry name" value="RLP23-like"/>
</dbReference>
<accession>A0A8J4RHD0</accession>
<dbReference type="Pfam" id="PF13516">
    <property type="entry name" value="LRR_6"/>
    <property type="match status" value="1"/>
</dbReference>
<dbReference type="PANTHER" id="PTHR48063">
    <property type="entry name" value="LRR RECEPTOR-LIKE KINASE"/>
    <property type="match status" value="1"/>
</dbReference>
<dbReference type="AlphaFoldDB" id="A0A8J4RHD0"/>
<evidence type="ECO:0000256" key="9">
    <source>
        <dbReference type="ARBA" id="ARBA00023180"/>
    </source>
</evidence>
<keyword evidence="2" id="KW-0433">Leucine-rich repeat</keyword>
<dbReference type="Proteomes" id="UP000737018">
    <property type="component" value="Unassembled WGS sequence"/>
</dbReference>
<evidence type="ECO:0000256" key="8">
    <source>
        <dbReference type="ARBA" id="ARBA00023170"/>
    </source>
</evidence>